<dbReference type="InterPro" id="IPR048254">
    <property type="entry name" value="CDP_ALCOHOL_P_TRANSF_CS"/>
</dbReference>
<dbReference type="EMBL" id="FMXO01000001">
    <property type="protein sequence ID" value="SDB05553.1"/>
    <property type="molecule type" value="Genomic_DNA"/>
</dbReference>
<evidence type="ECO:0000313" key="18">
    <source>
        <dbReference type="Proteomes" id="UP000198771"/>
    </source>
</evidence>
<dbReference type="GO" id="GO:0012505">
    <property type="term" value="C:endomembrane system"/>
    <property type="evidence" value="ECO:0007669"/>
    <property type="project" value="UniProtKB-SubCell"/>
</dbReference>
<dbReference type="GO" id="GO:0003882">
    <property type="term" value="F:CDP-diacylglycerol-serine O-phosphatidyltransferase activity"/>
    <property type="evidence" value="ECO:0007669"/>
    <property type="project" value="UniProtKB-EC"/>
</dbReference>
<reference evidence="17 18" key="1">
    <citation type="submission" date="2016-10" db="EMBL/GenBank/DDBJ databases">
        <authorList>
            <person name="de Groot N.N."/>
        </authorList>
    </citation>
    <scope>NUCLEOTIDE SEQUENCE [LARGE SCALE GENOMIC DNA]</scope>
    <source>
        <strain evidence="17 18">ASO4-2</strain>
    </source>
</reference>
<dbReference type="InterPro" id="IPR004533">
    <property type="entry name" value="CDP-diaglyc--ser_O-PTrfase"/>
</dbReference>
<keyword evidence="18" id="KW-1185">Reference proteome</keyword>
<keyword evidence="12" id="KW-0594">Phospholipid biosynthesis</keyword>
<keyword evidence="11 16" id="KW-0472">Membrane</keyword>
<gene>
    <name evidence="17" type="ORF">SAMN05660653_00298</name>
</gene>
<feature type="transmembrane region" description="Helical" evidence="16">
    <location>
        <begin position="38"/>
        <end position="55"/>
    </location>
</feature>
<dbReference type="Gene3D" id="1.20.120.1760">
    <property type="match status" value="1"/>
</dbReference>
<comment type="catalytic activity">
    <reaction evidence="1">
        <text>a CDP-1,2-diacyl-sn-glycerol + L-serine = a 1,2-diacyl-sn-glycero-3-phospho-L-serine + CMP + H(+)</text>
        <dbReference type="Rhea" id="RHEA:16913"/>
        <dbReference type="ChEBI" id="CHEBI:15378"/>
        <dbReference type="ChEBI" id="CHEBI:33384"/>
        <dbReference type="ChEBI" id="CHEBI:57262"/>
        <dbReference type="ChEBI" id="CHEBI:58332"/>
        <dbReference type="ChEBI" id="CHEBI:60377"/>
        <dbReference type="EC" id="2.7.8.8"/>
    </reaction>
</comment>
<dbReference type="Proteomes" id="UP000198771">
    <property type="component" value="Unassembled WGS sequence"/>
</dbReference>
<evidence type="ECO:0000256" key="9">
    <source>
        <dbReference type="ARBA" id="ARBA00022989"/>
    </source>
</evidence>
<dbReference type="AlphaFoldDB" id="A0A1G6ABV6"/>
<comment type="subcellular location">
    <subcellularLocation>
        <location evidence="2">Endomembrane system</location>
        <topology evidence="2">Multi-pass membrane protein</topology>
    </subcellularLocation>
</comment>
<evidence type="ECO:0000256" key="16">
    <source>
        <dbReference type="SAM" id="Phobius"/>
    </source>
</evidence>
<evidence type="ECO:0000256" key="6">
    <source>
        <dbReference type="ARBA" id="ARBA00022516"/>
    </source>
</evidence>
<keyword evidence="13" id="KW-1208">Phospholipid metabolism</keyword>
<comment type="similarity">
    <text evidence="3 15">Belongs to the CDP-alcohol phosphatidyltransferase class-I family.</text>
</comment>
<dbReference type="GO" id="GO:0016020">
    <property type="term" value="C:membrane"/>
    <property type="evidence" value="ECO:0007669"/>
    <property type="project" value="InterPro"/>
</dbReference>
<evidence type="ECO:0000256" key="13">
    <source>
        <dbReference type="ARBA" id="ARBA00023264"/>
    </source>
</evidence>
<dbReference type="InterPro" id="IPR050324">
    <property type="entry name" value="CDP-alcohol_PTase-I"/>
</dbReference>
<evidence type="ECO:0000256" key="2">
    <source>
        <dbReference type="ARBA" id="ARBA00004127"/>
    </source>
</evidence>
<keyword evidence="8 16" id="KW-0812">Transmembrane</keyword>
<evidence type="ECO:0000256" key="4">
    <source>
        <dbReference type="ARBA" id="ARBA00013174"/>
    </source>
</evidence>
<evidence type="ECO:0000256" key="15">
    <source>
        <dbReference type="RuleBase" id="RU003750"/>
    </source>
</evidence>
<dbReference type="PANTHER" id="PTHR14269:SF61">
    <property type="entry name" value="CDP-DIACYLGLYCEROL--SERINE O-PHOSPHATIDYLTRANSFERASE"/>
    <property type="match status" value="1"/>
</dbReference>
<evidence type="ECO:0000256" key="5">
    <source>
        <dbReference type="ARBA" id="ARBA00017171"/>
    </source>
</evidence>
<dbReference type="PANTHER" id="PTHR14269">
    <property type="entry name" value="CDP-DIACYLGLYCEROL--GLYCEROL-3-PHOSPHATE 3-PHOSPHATIDYLTRANSFERASE-RELATED"/>
    <property type="match status" value="1"/>
</dbReference>
<keyword evidence="7 15" id="KW-0808">Transferase</keyword>
<evidence type="ECO:0000256" key="8">
    <source>
        <dbReference type="ARBA" id="ARBA00022692"/>
    </source>
</evidence>
<dbReference type="RefSeq" id="WP_092116478.1">
    <property type="nucleotide sequence ID" value="NZ_FMXO01000001.1"/>
</dbReference>
<dbReference type="InterPro" id="IPR000462">
    <property type="entry name" value="CDP-OH_P_trans"/>
</dbReference>
<feature type="transmembrane region" description="Helical" evidence="16">
    <location>
        <begin position="131"/>
        <end position="150"/>
    </location>
</feature>
<evidence type="ECO:0000256" key="3">
    <source>
        <dbReference type="ARBA" id="ARBA00010441"/>
    </source>
</evidence>
<dbReference type="InterPro" id="IPR043130">
    <property type="entry name" value="CDP-OH_PTrfase_TM_dom"/>
</dbReference>
<evidence type="ECO:0000256" key="11">
    <source>
        <dbReference type="ARBA" id="ARBA00023136"/>
    </source>
</evidence>
<protein>
    <recommendedName>
        <fullName evidence="5">CDP-diacylglycerol--serine O-phosphatidyltransferase</fullName>
        <ecNumber evidence="4">2.7.8.8</ecNumber>
    </recommendedName>
    <alternativeName>
        <fullName evidence="14">Phosphatidylserine synthase</fullName>
    </alternativeName>
</protein>
<sequence length="253" mass="27962">MNRQNQPICKGVYLLPNLFTTASLFSGFLGIVWAIEGLFVHCALAILVSCVLDGLDGMVARLTRSTSEFGVQLDSLADLVAFGVTPAIMVYMWQLQNYGRLGLVASFLLVACGALRLARFNVQSGKVSQKYFIGLPIPAAACVLATLVLFSTVSPGFLEDRFGVLTLTLVYVLSFLMVSRVRYLSLKEFEGMRTHPFRTTVVAMLMLVVIASEPKVIGFMFFLTYLISGLVLSFLILPFRKLRLLRESPNELP</sequence>
<feature type="transmembrane region" description="Helical" evidence="16">
    <location>
        <begin position="12"/>
        <end position="32"/>
    </location>
</feature>
<dbReference type="PROSITE" id="PS00379">
    <property type="entry name" value="CDP_ALCOHOL_P_TRANSF"/>
    <property type="match status" value="1"/>
</dbReference>
<proteinExistence type="inferred from homology"/>
<keyword evidence="9 16" id="KW-1133">Transmembrane helix</keyword>
<dbReference type="EC" id="2.7.8.8" evidence="4"/>
<evidence type="ECO:0000256" key="12">
    <source>
        <dbReference type="ARBA" id="ARBA00023209"/>
    </source>
</evidence>
<evidence type="ECO:0000256" key="1">
    <source>
        <dbReference type="ARBA" id="ARBA00000287"/>
    </source>
</evidence>
<feature type="transmembrane region" description="Helical" evidence="16">
    <location>
        <begin position="76"/>
        <end position="95"/>
    </location>
</feature>
<dbReference type="GO" id="GO:0008654">
    <property type="term" value="P:phospholipid biosynthetic process"/>
    <property type="evidence" value="ECO:0007669"/>
    <property type="project" value="UniProtKB-KW"/>
</dbReference>
<accession>A0A1G6ABV6</accession>
<keyword evidence="6" id="KW-0444">Lipid biosynthesis</keyword>
<evidence type="ECO:0000313" key="17">
    <source>
        <dbReference type="EMBL" id="SDB05553.1"/>
    </source>
</evidence>
<name>A0A1G6ABV6_9BACT</name>
<dbReference type="OrthoDB" id="9777147at2"/>
<dbReference type="STRING" id="617002.SAMN05660653_00298"/>
<dbReference type="Pfam" id="PF01066">
    <property type="entry name" value="CDP-OH_P_transf"/>
    <property type="match status" value="1"/>
</dbReference>
<feature type="transmembrane region" description="Helical" evidence="16">
    <location>
        <begin position="195"/>
        <end position="211"/>
    </location>
</feature>
<evidence type="ECO:0000256" key="7">
    <source>
        <dbReference type="ARBA" id="ARBA00022679"/>
    </source>
</evidence>
<dbReference type="NCBIfam" id="TIGR00473">
    <property type="entry name" value="pssA"/>
    <property type="match status" value="1"/>
</dbReference>
<feature type="transmembrane region" description="Helical" evidence="16">
    <location>
        <begin position="162"/>
        <end position="183"/>
    </location>
</feature>
<keyword evidence="10" id="KW-0443">Lipid metabolism</keyword>
<evidence type="ECO:0000256" key="10">
    <source>
        <dbReference type="ARBA" id="ARBA00023098"/>
    </source>
</evidence>
<evidence type="ECO:0000256" key="14">
    <source>
        <dbReference type="ARBA" id="ARBA00032361"/>
    </source>
</evidence>
<feature type="transmembrane region" description="Helical" evidence="16">
    <location>
        <begin position="217"/>
        <end position="237"/>
    </location>
</feature>
<organism evidence="17 18">
    <name type="scientific">Desulfonatronum thiosulfatophilum</name>
    <dbReference type="NCBI Taxonomy" id="617002"/>
    <lineage>
        <taxon>Bacteria</taxon>
        <taxon>Pseudomonadati</taxon>
        <taxon>Thermodesulfobacteriota</taxon>
        <taxon>Desulfovibrionia</taxon>
        <taxon>Desulfovibrionales</taxon>
        <taxon>Desulfonatronaceae</taxon>
        <taxon>Desulfonatronum</taxon>
    </lineage>
</organism>
<feature type="transmembrane region" description="Helical" evidence="16">
    <location>
        <begin position="101"/>
        <end position="119"/>
    </location>
</feature>